<gene>
    <name evidence="2" type="ORF">NCTC13316_02017</name>
</gene>
<accession>A0A378JL42</accession>
<feature type="transmembrane region" description="Helical" evidence="1">
    <location>
        <begin position="126"/>
        <end position="146"/>
    </location>
</feature>
<organism evidence="2 3">
    <name type="scientific">Legionella busanensis</name>
    <dbReference type="NCBI Taxonomy" id="190655"/>
    <lineage>
        <taxon>Bacteria</taxon>
        <taxon>Pseudomonadati</taxon>
        <taxon>Pseudomonadota</taxon>
        <taxon>Gammaproteobacteria</taxon>
        <taxon>Legionellales</taxon>
        <taxon>Legionellaceae</taxon>
        <taxon>Legionella</taxon>
    </lineage>
</organism>
<feature type="transmembrane region" description="Helical" evidence="1">
    <location>
        <begin position="92"/>
        <end position="114"/>
    </location>
</feature>
<keyword evidence="1" id="KW-1133">Transmembrane helix</keyword>
<reference evidence="2 3" key="1">
    <citation type="submission" date="2018-06" db="EMBL/GenBank/DDBJ databases">
        <authorList>
            <consortium name="Pathogen Informatics"/>
            <person name="Doyle S."/>
        </authorList>
    </citation>
    <scope>NUCLEOTIDE SEQUENCE [LARGE SCALE GENOMIC DNA]</scope>
    <source>
        <strain evidence="2 3">NCTC13316</strain>
    </source>
</reference>
<name>A0A378JL42_9GAMM</name>
<feature type="transmembrane region" description="Helical" evidence="1">
    <location>
        <begin position="158"/>
        <end position="179"/>
    </location>
</feature>
<dbReference type="Proteomes" id="UP000254794">
    <property type="component" value="Unassembled WGS sequence"/>
</dbReference>
<keyword evidence="1" id="KW-0472">Membrane</keyword>
<dbReference type="AlphaFoldDB" id="A0A378JL42"/>
<evidence type="ECO:0000313" key="3">
    <source>
        <dbReference type="Proteomes" id="UP000254794"/>
    </source>
</evidence>
<proteinExistence type="predicted"/>
<keyword evidence="1" id="KW-0812">Transmembrane</keyword>
<keyword evidence="3" id="KW-1185">Reference proteome</keyword>
<dbReference type="RefSeq" id="WP_115331516.1">
    <property type="nucleotide sequence ID" value="NZ_CAAAHP010000002.1"/>
</dbReference>
<feature type="transmembrane region" description="Helical" evidence="1">
    <location>
        <begin position="59"/>
        <end position="80"/>
    </location>
</feature>
<evidence type="ECO:0000256" key="1">
    <source>
        <dbReference type="SAM" id="Phobius"/>
    </source>
</evidence>
<dbReference type="OrthoDB" id="5653628at2"/>
<sequence>MWGSLLKRYWQVIILKETPANTPHSFFLLGLVTLIYLTILVTQWTIADVKGTYSLTNSIFTGMSLLLSFGVYTKIILYLYKKGNRFAQTVTSLLMVNLIIHCLAFPLLFMTSYLLQADFKQTNMLLFTFIYIICTLILSIWQFIAITHVYRCALELSFFPAMLVSVGLLATNILTVSIWR</sequence>
<protein>
    <recommendedName>
        <fullName evidence="4">Yip1 domain</fullName>
    </recommendedName>
</protein>
<evidence type="ECO:0008006" key="4">
    <source>
        <dbReference type="Google" id="ProtNLM"/>
    </source>
</evidence>
<evidence type="ECO:0000313" key="2">
    <source>
        <dbReference type="EMBL" id="STX51914.1"/>
    </source>
</evidence>
<dbReference type="EMBL" id="UGOD01000001">
    <property type="protein sequence ID" value="STX51914.1"/>
    <property type="molecule type" value="Genomic_DNA"/>
</dbReference>
<feature type="transmembrane region" description="Helical" evidence="1">
    <location>
        <begin position="26"/>
        <end position="47"/>
    </location>
</feature>